<feature type="signal peptide" evidence="2">
    <location>
        <begin position="1"/>
        <end position="28"/>
    </location>
</feature>
<sequence length="285" mass="29632">MKMTFGKTLAIAALLVPATVTGVTTTHAAEGGSYNSNAVVNFITSTDPTLPVDPENPDPTNPIVPIDPTNPEGPGEGTAGPLSIDFASSLQFGTSKITTKDEIYSAYAQEIELTSGTEYRPNYVQVTDNRGTEAGWTLQVTQERQLTSTANKVLEGAVITLGSSTVSTVAGSTVTAPSNVPSAIVLTPGTPAVVFSAQAQEGSGVWLAKFGSSVGEKPTVMAGKDWKPGTEATETAEATLPTEFDVMRNSAVTLAVPGKAIKTQDQYSSSLIWSLSDVPTNSNED</sequence>
<evidence type="ECO:0000259" key="3">
    <source>
        <dbReference type="Pfam" id="PF13731"/>
    </source>
</evidence>
<dbReference type="AlphaFoldDB" id="W7CS84"/>
<feature type="domain" description="WxL" evidence="3">
    <location>
        <begin position="30"/>
        <end position="279"/>
    </location>
</feature>
<protein>
    <submittedName>
        <fullName evidence="4">Cell surface protein with WxL domain</fullName>
    </submittedName>
</protein>
<dbReference type="RefSeq" id="WP_035314560.1">
    <property type="nucleotide sequence ID" value="NZ_AODH01000026.1"/>
</dbReference>
<proteinExistence type="predicted"/>
<dbReference type="OrthoDB" id="2356942at2"/>
<evidence type="ECO:0000313" key="4">
    <source>
        <dbReference type="EMBL" id="EUJ39540.1"/>
    </source>
</evidence>
<evidence type="ECO:0000256" key="1">
    <source>
        <dbReference type="SAM" id="MobiDB-lite"/>
    </source>
</evidence>
<dbReference type="Pfam" id="PF13731">
    <property type="entry name" value="WxL"/>
    <property type="match status" value="1"/>
</dbReference>
<organism evidence="4 5">
    <name type="scientific">Brochothrix campestris FSL F6-1037</name>
    <dbReference type="NCBI Taxonomy" id="1265861"/>
    <lineage>
        <taxon>Bacteria</taxon>
        <taxon>Bacillati</taxon>
        <taxon>Bacillota</taxon>
        <taxon>Bacilli</taxon>
        <taxon>Bacillales</taxon>
        <taxon>Listeriaceae</taxon>
        <taxon>Brochothrix</taxon>
    </lineage>
</organism>
<evidence type="ECO:0000256" key="2">
    <source>
        <dbReference type="SAM" id="SignalP"/>
    </source>
</evidence>
<dbReference type="EMBL" id="AODH01000026">
    <property type="protein sequence ID" value="EUJ39540.1"/>
    <property type="molecule type" value="Genomic_DNA"/>
</dbReference>
<dbReference type="PATRIC" id="fig|1265861.3.peg.1367"/>
<comment type="caution">
    <text evidence="4">The sequence shown here is derived from an EMBL/GenBank/DDBJ whole genome shotgun (WGS) entry which is preliminary data.</text>
</comment>
<dbReference type="STRING" id="1265861.BCAMP_06945"/>
<gene>
    <name evidence="4" type="ORF">BCAMP_06945</name>
</gene>
<feature type="region of interest" description="Disordered" evidence="1">
    <location>
        <begin position="45"/>
        <end position="81"/>
    </location>
</feature>
<accession>W7CS84</accession>
<name>W7CS84_9LIST</name>
<evidence type="ECO:0000313" key="5">
    <source>
        <dbReference type="Proteomes" id="UP000019243"/>
    </source>
</evidence>
<keyword evidence="2" id="KW-0732">Signal</keyword>
<dbReference type="InterPro" id="IPR027994">
    <property type="entry name" value="WxL_dom"/>
</dbReference>
<dbReference type="Proteomes" id="UP000019243">
    <property type="component" value="Unassembled WGS sequence"/>
</dbReference>
<keyword evidence="5" id="KW-1185">Reference proteome</keyword>
<reference evidence="4 5" key="1">
    <citation type="submission" date="2012-12" db="EMBL/GenBank/DDBJ databases">
        <title>Novel taxa of Listeriaceae from agricultural environments in the United States.</title>
        <authorList>
            <person name="den Bakker H.C."/>
            <person name="Allred A."/>
            <person name="Warchocki S."/>
            <person name="Wright E.M."/>
            <person name="Burrell A."/>
            <person name="Nightingale K.K."/>
            <person name="Kephart D."/>
            <person name="Wiedmann M."/>
        </authorList>
    </citation>
    <scope>NUCLEOTIDE SEQUENCE [LARGE SCALE GENOMIC DNA]</scope>
    <source>
        <strain evidence="4 5">FSL F6-1037</strain>
    </source>
</reference>
<feature type="chain" id="PRO_5004890063" evidence="2">
    <location>
        <begin position="29"/>
        <end position="285"/>
    </location>
</feature>